<organism evidence="5 6">
    <name type="scientific">Bacillus benzoevorans</name>
    <dbReference type="NCBI Taxonomy" id="1456"/>
    <lineage>
        <taxon>Bacteria</taxon>
        <taxon>Bacillati</taxon>
        <taxon>Bacillota</taxon>
        <taxon>Bacilli</taxon>
        <taxon>Bacillales</taxon>
        <taxon>Bacillaceae</taxon>
        <taxon>Bacillus</taxon>
    </lineage>
</organism>
<dbReference type="EMBL" id="JACHGK010000003">
    <property type="protein sequence ID" value="MBB6444603.1"/>
    <property type="molecule type" value="Genomic_DNA"/>
</dbReference>
<evidence type="ECO:0000256" key="3">
    <source>
        <dbReference type="SAM" id="SignalP"/>
    </source>
</evidence>
<accession>A0A7X0HPR5</accession>
<feature type="signal peptide" evidence="3">
    <location>
        <begin position="1"/>
        <end position="23"/>
    </location>
</feature>
<keyword evidence="6" id="KW-1185">Reference proteome</keyword>
<comment type="caution">
    <text evidence="5">The sequence shown here is derived from an EMBL/GenBank/DDBJ whole genome shotgun (WGS) entry which is preliminary data.</text>
</comment>
<feature type="chain" id="PRO_5030860882" description="ATLF-like domain-containing protein" evidence="3">
    <location>
        <begin position="24"/>
        <end position="232"/>
    </location>
</feature>
<evidence type="ECO:0000313" key="5">
    <source>
        <dbReference type="EMBL" id="MBB6444603.1"/>
    </source>
</evidence>
<dbReference type="Gene3D" id="3.40.390.10">
    <property type="entry name" value="Collagenase (Catalytic Domain)"/>
    <property type="match status" value="1"/>
</dbReference>
<dbReference type="SUPFAM" id="SSF55486">
    <property type="entry name" value="Metalloproteases ('zincins'), catalytic domain"/>
    <property type="match status" value="1"/>
</dbReference>
<dbReference type="RefSeq" id="WP_184523844.1">
    <property type="nucleotide sequence ID" value="NZ_JACHGK010000003.1"/>
</dbReference>
<dbReference type="InterPro" id="IPR014781">
    <property type="entry name" value="Anthrax_toxin_lethal/edema_N/C"/>
</dbReference>
<name>A0A7X0HPR5_9BACI</name>
<proteinExistence type="predicted"/>
<sequence length="232" mass="26090">MRKKIIVLGSILLALTLMGNSHANDSGIQLKNYPESAQLWEMLQLKSETELGEIVILPHAPFNQKEAAGIISRLDQLPVSILKKTNEAGIRIKLFTGKLTENPTASHLAGIMPRGYTKTTWDDVPGIGGSKTVLIKIGASQKGNGHSSVNLELHELAHSIDRYVLDEFRYNPDFIQIWHKESGRLFPGQPYFLTYPEEYFAECFAYYYLGGKLQEELKRKAPLTFQLIQDVS</sequence>
<dbReference type="CDD" id="cd20183">
    <property type="entry name" value="M34_PPEP"/>
    <property type="match status" value="1"/>
</dbReference>
<dbReference type="Proteomes" id="UP000531594">
    <property type="component" value="Unassembled WGS sequence"/>
</dbReference>
<comment type="subcellular location">
    <subcellularLocation>
        <location evidence="1">Secreted</location>
    </subcellularLocation>
</comment>
<evidence type="ECO:0000256" key="2">
    <source>
        <dbReference type="ARBA" id="ARBA00022525"/>
    </source>
</evidence>
<evidence type="ECO:0000313" key="6">
    <source>
        <dbReference type="Proteomes" id="UP000531594"/>
    </source>
</evidence>
<dbReference type="Pfam" id="PF07737">
    <property type="entry name" value="ATLF"/>
    <property type="match status" value="1"/>
</dbReference>
<evidence type="ECO:0000256" key="1">
    <source>
        <dbReference type="ARBA" id="ARBA00004613"/>
    </source>
</evidence>
<dbReference type="PROSITE" id="PS51995">
    <property type="entry name" value="ATLF"/>
    <property type="match status" value="1"/>
</dbReference>
<keyword evidence="2" id="KW-0964">Secreted</keyword>
<dbReference type="GO" id="GO:0005576">
    <property type="term" value="C:extracellular region"/>
    <property type="evidence" value="ECO:0007669"/>
    <property type="project" value="UniProtKB-SubCell"/>
</dbReference>
<dbReference type="InterPro" id="IPR024079">
    <property type="entry name" value="MetalloPept_cat_dom_sf"/>
</dbReference>
<dbReference type="InterPro" id="IPR047568">
    <property type="entry name" value="ATLF-like_dom"/>
</dbReference>
<dbReference type="AlphaFoldDB" id="A0A7X0HPR5"/>
<gene>
    <name evidence="5" type="ORF">HNR53_001212</name>
</gene>
<keyword evidence="3" id="KW-0732">Signal</keyword>
<reference evidence="5 6" key="1">
    <citation type="submission" date="2020-08" db="EMBL/GenBank/DDBJ databases">
        <title>Genomic Encyclopedia of Type Strains, Phase IV (KMG-IV): sequencing the most valuable type-strain genomes for metagenomic binning, comparative biology and taxonomic classification.</title>
        <authorList>
            <person name="Goeker M."/>
        </authorList>
    </citation>
    <scope>NUCLEOTIDE SEQUENCE [LARGE SCALE GENOMIC DNA]</scope>
    <source>
        <strain evidence="5 6">DSM 5391</strain>
    </source>
</reference>
<evidence type="ECO:0000259" key="4">
    <source>
        <dbReference type="PROSITE" id="PS51995"/>
    </source>
</evidence>
<feature type="domain" description="ATLF-like" evidence="4">
    <location>
        <begin position="48"/>
        <end position="232"/>
    </location>
</feature>
<dbReference type="GO" id="GO:0008237">
    <property type="term" value="F:metallopeptidase activity"/>
    <property type="evidence" value="ECO:0007669"/>
    <property type="project" value="InterPro"/>
</dbReference>
<protein>
    <recommendedName>
        <fullName evidence="4">ATLF-like domain-containing protein</fullName>
    </recommendedName>
</protein>